<comment type="caution">
    <text evidence="2">The sequence shown here is derived from an EMBL/GenBank/DDBJ whole genome shotgun (WGS) entry which is preliminary data.</text>
</comment>
<proteinExistence type="predicted"/>
<sequence>MTESSSNYASEVELNKQIDDLIKQHSEFKQLQIKFKEENQKNVNLEKKNSFLENELKETDKKIEKIKLDYENEIKELKQNIQQLKCENDQKDEKINSLEEKIKKANDLSEKKFVDLTIKLNNSIFEYVDFVKIKNKWGEIDGRWNCCDNKCININKPVGNCINGNGYANLINDENIKYINCLEGKVFGWDNCAVIYAENSFIKLQSCLNYSLYYFEIKCIFERELNSNINWVTIGLRNCNTNEPIRCLVKEASISNEKDEKFKLDQFTWNNNEMFGCGLVYPPTNKLSKELPYVFFTQNGKQIGKGIRLKENFDSYKPRVSMTCCSVETNFGSDLKTKPFKYDILKHLILKEFY</sequence>
<feature type="coiled-coil region" evidence="1">
    <location>
        <begin position="28"/>
        <end position="111"/>
    </location>
</feature>
<dbReference type="EMBL" id="CAJEWN010000054">
    <property type="protein sequence ID" value="CAD2153849.1"/>
    <property type="molecule type" value="Genomic_DNA"/>
</dbReference>
<evidence type="ECO:0000313" key="2">
    <source>
        <dbReference type="EMBL" id="CAD2153849.1"/>
    </source>
</evidence>
<gene>
    <name evidence="2" type="ORF">MENT_LOCUS11280</name>
</gene>
<dbReference type="Gene3D" id="2.60.120.920">
    <property type="match status" value="1"/>
</dbReference>
<reference evidence="2 3" key="1">
    <citation type="submission" date="2020-08" db="EMBL/GenBank/DDBJ databases">
        <authorList>
            <person name="Koutsovoulos G."/>
            <person name="Danchin GJ E."/>
        </authorList>
    </citation>
    <scope>NUCLEOTIDE SEQUENCE [LARGE SCALE GENOMIC DNA]</scope>
</reference>
<evidence type="ECO:0000256" key="1">
    <source>
        <dbReference type="SAM" id="Coils"/>
    </source>
</evidence>
<organism evidence="2 3">
    <name type="scientific">Meloidogyne enterolobii</name>
    <name type="common">Root-knot nematode worm</name>
    <name type="synonym">Meloidogyne mayaguensis</name>
    <dbReference type="NCBI Taxonomy" id="390850"/>
    <lineage>
        <taxon>Eukaryota</taxon>
        <taxon>Metazoa</taxon>
        <taxon>Ecdysozoa</taxon>
        <taxon>Nematoda</taxon>
        <taxon>Chromadorea</taxon>
        <taxon>Rhabditida</taxon>
        <taxon>Tylenchina</taxon>
        <taxon>Tylenchomorpha</taxon>
        <taxon>Tylenchoidea</taxon>
        <taxon>Meloidogynidae</taxon>
        <taxon>Meloidogyninae</taxon>
        <taxon>Meloidogyne</taxon>
    </lineage>
</organism>
<dbReference type="Proteomes" id="UP000580250">
    <property type="component" value="Unassembled WGS sequence"/>
</dbReference>
<evidence type="ECO:0000313" key="3">
    <source>
        <dbReference type="Proteomes" id="UP000580250"/>
    </source>
</evidence>
<protein>
    <submittedName>
        <fullName evidence="2">Uncharacterized protein</fullName>
    </submittedName>
</protein>
<dbReference type="InterPro" id="IPR043136">
    <property type="entry name" value="B30.2/SPRY_sf"/>
</dbReference>
<keyword evidence="1" id="KW-0175">Coiled coil</keyword>
<name>A0A6V7UCW6_MELEN</name>
<dbReference type="AlphaFoldDB" id="A0A6V7UCW6"/>
<accession>A0A6V7UCW6</accession>